<keyword evidence="2" id="KW-0732">Signal</keyword>
<evidence type="ECO:0008006" key="5">
    <source>
        <dbReference type="Google" id="ProtNLM"/>
    </source>
</evidence>
<dbReference type="Proteomes" id="UP000295382">
    <property type="component" value="Unassembled WGS sequence"/>
</dbReference>
<dbReference type="RefSeq" id="WP_132257692.1">
    <property type="nucleotide sequence ID" value="NZ_SLZQ01000002.1"/>
</dbReference>
<dbReference type="EMBL" id="SLZQ01000002">
    <property type="protein sequence ID" value="TCS38639.1"/>
    <property type="molecule type" value="Genomic_DNA"/>
</dbReference>
<comment type="caution">
    <text evidence="3">The sequence shown here is derived from an EMBL/GenBank/DDBJ whole genome shotgun (WGS) entry which is preliminary data.</text>
</comment>
<evidence type="ECO:0000256" key="1">
    <source>
        <dbReference type="SAM" id="MobiDB-lite"/>
    </source>
</evidence>
<proteinExistence type="predicted"/>
<feature type="signal peptide" evidence="2">
    <location>
        <begin position="1"/>
        <end position="22"/>
    </location>
</feature>
<sequence length="191" mass="20920">MGKLRYAGAFAVIAVAASSAWAQVTADLYDSTDKAVGQYKGDSVIIQYNNQPARIYLDQHYDYAANRPVSSGLTWKRVPVYYQSADCTGQAYIGTSPTAPTSGTQNQTPTTGPAYSPPAYGSRYLVAPYRQGNDWNAYVSNENPAYAQYQIQSERQYDGSCAARSYPNLWATPAQTSVPLNTYGTPPFYAR</sequence>
<dbReference type="AlphaFoldDB" id="A0A4R3I3X4"/>
<reference evidence="3 4" key="1">
    <citation type="submission" date="2019-03" db="EMBL/GenBank/DDBJ databases">
        <title>Genomic Encyclopedia of Type Strains, Phase IV (KMG-IV): sequencing the most valuable type-strain genomes for metagenomic binning, comparative biology and taxonomic classification.</title>
        <authorList>
            <person name="Goeker M."/>
        </authorList>
    </citation>
    <scope>NUCLEOTIDE SEQUENCE [LARGE SCALE GENOMIC DNA]</scope>
    <source>
        <strain evidence="3 4">DSM 7445</strain>
    </source>
</reference>
<evidence type="ECO:0000313" key="4">
    <source>
        <dbReference type="Proteomes" id="UP000295382"/>
    </source>
</evidence>
<name>A0A4R3I3X4_PAULE</name>
<feature type="compositionally biased region" description="Polar residues" evidence="1">
    <location>
        <begin position="96"/>
        <end position="113"/>
    </location>
</feature>
<feature type="chain" id="PRO_5020204110" description="Secreted protein" evidence="2">
    <location>
        <begin position="23"/>
        <end position="191"/>
    </location>
</feature>
<evidence type="ECO:0000313" key="3">
    <source>
        <dbReference type="EMBL" id="TCS38639.1"/>
    </source>
</evidence>
<organism evidence="3 4">
    <name type="scientific">Paucimonas lemoignei</name>
    <name type="common">Pseudomonas lemoignei</name>
    <dbReference type="NCBI Taxonomy" id="29443"/>
    <lineage>
        <taxon>Bacteria</taxon>
        <taxon>Pseudomonadati</taxon>
        <taxon>Pseudomonadota</taxon>
        <taxon>Betaproteobacteria</taxon>
        <taxon>Burkholderiales</taxon>
        <taxon>Burkholderiaceae</taxon>
        <taxon>Paucimonas</taxon>
    </lineage>
</organism>
<gene>
    <name evidence="3" type="ORF">EDC30_102378</name>
</gene>
<evidence type="ECO:0000256" key="2">
    <source>
        <dbReference type="SAM" id="SignalP"/>
    </source>
</evidence>
<protein>
    <recommendedName>
        <fullName evidence="5">Secreted protein</fullName>
    </recommendedName>
</protein>
<keyword evidence="4" id="KW-1185">Reference proteome</keyword>
<accession>A0A4R3I3X4</accession>
<feature type="region of interest" description="Disordered" evidence="1">
    <location>
        <begin position="96"/>
        <end position="115"/>
    </location>
</feature>